<comment type="similarity">
    <text evidence="8 9">Belongs to the TonB-dependent receptor family.</text>
</comment>
<evidence type="ECO:0000256" key="5">
    <source>
        <dbReference type="ARBA" id="ARBA00023077"/>
    </source>
</evidence>
<dbReference type="InterPro" id="IPR023996">
    <property type="entry name" value="TonB-dep_OMP_SusC/RagA"/>
</dbReference>
<dbReference type="Pfam" id="PF07715">
    <property type="entry name" value="Plug"/>
    <property type="match status" value="1"/>
</dbReference>
<feature type="chain" id="PRO_5007841117" description="SusC/RagA family TonB-linked outer membrane protein" evidence="10">
    <location>
        <begin position="23"/>
        <end position="1034"/>
    </location>
</feature>
<evidence type="ECO:0000256" key="4">
    <source>
        <dbReference type="ARBA" id="ARBA00022692"/>
    </source>
</evidence>
<evidence type="ECO:0000313" key="14">
    <source>
        <dbReference type="Proteomes" id="UP000076715"/>
    </source>
</evidence>
<evidence type="ECO:0000313" key="13">
    <source>
        <dbReference type="EMBL" id="KZS38847.1"/>
    </source>
</evidence>
<dbReference type="NCBIfam" id="TIGR04056">
    <property type="entry name" value="OMP_RagA_SusC"/>
    <property type="match status" value="1"/>
</dbReference>
<keyword evidence="2 8" id="KW-0813">Transport</keyword>
<dbReference type="InterPro" id="IPR000531">
    <property type="entry name" value="Beta-barrel_TonB"/>
</dbReference>
<feature type="domain" description="TonB-dependent receptor-like beta-barrel" evidence="11">
    <location>
        <begin position="348"/>
        <end position="991"/>
    </location>
</feature>
<dbReference type="InterPro" id="IPR012910">
    <property type="entry name" value="Plug_dom"/>
</dbReference>
<keyword evidence="10" id="KW-0732">Signal</keyword>
<keyword evidence="14" id="KW-1185">Reference proteome</keyword>
<dbReference type="STRING" id="1642818.AWE51_14800"/>
<dbReference type="SUPFAM" id="SSF49464">
    <property type="entry name" value="Carboxypeptidase regulatory domain-like"/>
    <property type="match status" value="1"/>
</dbReference>
<keyword evidence="6 8" id="KW-0472">Membrane</keyword>
<comment type="subcellular location">
    <subcellularLocation>
        <location evidence="1 8">Cell outer membrane</location>
        <topology evidence="1 8">Multi-pass membrane protein</topology>
    </subcellularLocation>
</comment>
<accession>A0A162XZ62</accession>
<evidence type="ECO:0000256" key="6">
    <source>
        <dbReference type="ARBA" id="ARBA00023136"/>
    </source>
</evidence>
<gene>
    <name evidence="13" type="ORF">AWE51_14800</name>
</gene>
<evidence type="ECO:0000259" key="11">
    <source>
        <dbReference type="Pfam" id="PF00593"/>
    </source>
</evidence>
<dbReference type="Gene3D" id="2.170.130.10">
    <property type="entry name" value="TonB-dependent receptor, plug domain"/>
    <property type="match status" value="1"/>
</dbReference>
<evidence type="ECO:0000256" key="1">
    <source>
        <dbReference type="ARBA" id="ARBA00004571"/>
    </source>
</evidence>
<name>A0A162XZ62_9FLAO</name>
<dbReference type="Proteomes" id="UP000076715">
    <property type="component" value="Unassembled WGS sequence"/>
</dbReference>
<keyword evidence="5 9" id="KW-0798">TonB box</keyword>
<dbReference type="InterPro" id="IPR036942">
    <property type="entry name" value="Beta-barrel_TonB_sf"/>
</dbReference>
<sequence length="1034" mass="114093">MQNLKFSLLLFFTILCSFSIFSQTINVNGTVTGEDDGLPIPGVNILIKDTSTGAFTNFDGNFEIEANIGDVLIFTYLGLKSQSIVVKNSITNVIMELEANSLEEIVVVGYGTQSKKEVTGAVSQVKAKEIENIITPDISTALRGQVAGLNVTSSSGEPGEGSGILIRGVSSLTGSNDPLFVVDGVPQSGDPQLNPNEIETIDILKDAASASIYGVRASGGVILITTRRGKQGNTKVEFNYSNGIQQITRRAALLNTNEQIFFDLNDQSRGTPFSPARSDRFSLLNDNEPRDLVQKDNAPLRRANLNISGGNENSNYNFTLGYFDQEGNVINSSLKRYNLRGGFRIKKSRWSFNNSFGFTIDDRERPNFNLLLLAQRAFPYLERVDSNSNNITDDNDERLSNINQLLGALTRIRELGRFRFDASSEIGYKINTNLTFKMLTSGVVTNEFETQTQPPFQTFDQAGNPQQTEFDNFVYESRSRRILINWNSSLNFVKDFGSHRIEALALFSVEQDNFTSIGTFAQGLLFDNPTNLSQGTVGAGAASNGLLLRGAPFIDPDFRDRRIGSIGRIQYNYDGKYLLSASGRYDGSNKFGPGNQYAFFPSASVGWNISDENFWKSLKPVVNNLKLRASYGTSGNDRIQSYSFQNVLLGGFDAAFQDSSGSSIVSPGAAVTRYGNSNLKWETSTQSNFGIDANLFQNALELTFDYYTGNKNDLLVNLPIAPSFGGITVGDLFANQRFTPFNVGDMKNSGFEASIRYRPKTGQVRWNILGTFTANKNKIIQLDGDINQQLFNTFPVFNDGRSNVIGLQVGREAGAFLVFPTDGLLKTQSEVDAYNAQFNTNAEIGDLRYVDSDGNGQLRNNGDRIYGGSGLPDFEVGLNLSATYKNWYFNTNWYASVGNEVYNATRANAINDRRSQDLLYQFIPGVNENTNIPTFRGRSPLHPNFRPDTDFFIEDGSFVRLANVVVSYRLPTNVTDKLGLGTFNIYANAQNLLTLTEYSGLDPEVGGNNIQRRGLDIGVIPITASYNLGVRLNF</sequence>
<dbReference type="EMBL" id="LQRT01000046">
    <property type="protein sequence ID" value="KZS38847.1"/>
    <property type="molecule type" value="Genomic_DNA"/>
</dbReference>
<comment type="caution">
    <text evidence="13">The sequence shown here is derived from an EMBL/GenBank/DDBJ whole genome shotgun (WGS) entry which is preliminary data.</text>
</comment>
<dbReference type="Gene3D" id="2.40.170.20">
    <property type="entry name" value="TonB-dependent receptor, beta-barrel domain"/>
    <property type="match status" value="1"/>
</dbReference>
<dbReference type="AlphaFoldDB" id="A0A162XZ62"/>
<keyword evidence="7 8" id="KW-0998">Cell outer membrane</keyword>
<reference evidence="13 14" key="1">
    <citation type="submission" date="2016-01" db="EMBL/GenBank/DDBJ databases">
        <title>The draft genome sequence of Aquimarina sp. RZW4-3-2.</title>
        <authorList>
            <person name="Wang Y."/>
        </authorList>
    </citation>
    <scope>NUCLEOTIDE SEQUENCE [LARGE SCALE GENOMIC DNA]</scope>
    <source>
        <strain evidence="13 14">RZW4-3-2</strain>
    </source>
</reference>
<feature type="domain" description="TonB-dependent receptor plug" evidence="12">
    <location>
        <begin position="115"/>
        <end position="221"/>
    </location>
</feature>
<dbReference type="PROSITE" id="PS52016">
    <property type="entry name" value="TONB_DEPENDENT_REC_3"/>
    <property type="match status" value="1"/>
</dbReference>
<dbReference type="SUPFAM" id="SSF56935">
    <property type="entry name" value="Porins"/>
    <property type="match status" value="1"/>
</dbReference>
<dbReference type="InterPro" id="IPR023997">
    <property type="entry name" value="TonB-dep_OMP_SusC/RagA_CS"/>
</dbReference>
<organism evidence="13 14">
    <name type="scientific">Aquimarina aggregata</name>
    <dbReference type="NCBI Taxonomy" id="1642818"/>
    <lineage>
        <taxon>Bacteria</taxon>
        <taxon>Pseudomonadati</taxon>
        <taxon>Bacteroidota</taxon>
        <taxon>Flavobacteriia</taxon>
        <taxon>Flavobacteriales</taxon>
        <taxon>Flavobacteriaceae</taxon>
        <taxon>Aquimarina</taxon>
    </lineage>
</organism>
<dbReference type="InterPro" id="IPR037066">
    <property type="entry name" value="Plug_dom_sf"/>
</dbReference>
<evidence type="ECO:0000256" key="9">
    <source>
        <dbReference type="RuleBase" id="RU003357"/>
    </source>
</evidence>
<evidence type="ECO:0000256" key="8">
    <source>
        <dbReference type="PROSITE-ProRule" id="PRU01360"/>
    </source>
</evidence>
<dbReference type="Pfam" id="PF00593">
    <property type="entry name" value="TonB_dep_Rec_b-barrel"/>
    <property type="match status" value="1"/>
</dbReference>
<proteinExistence type="inferred from homology"/>
<dbReference type="InterPro" id="IPR008969">
    <property type="entry name" value="CarboxyPept-like_regulatory"/>
</dbReference>
<evidence type="ECO:0000259" key="12">
    <source>
        <dbReference type="Pfam" id="PF07715"/>
    </source>
</evidence>
<keyword evidence="3 8" id="KW-1134">Transmembrane beta strand</keyword>
<evidence type="ECO:0000256" key="3">
    <source>
        <dbReference type="ARBA" id="ARBA00022452"/>
    </source>
</evidence>
<dbReference type="Pfam" id="PF13715">
    <property type="entry name" value="CarbopepD_reg_2"/>
    <property type="match status" value="1"/>
</dbReference>
<protein>
    <recommendedName>
        <fullName evidence="15">SusC/RagA family TonB-linked outer membrane protein</fullName>
    </recommendedName>
</protein>
<evidence type="ECO:0000256" key="10">
    <source>
        <dbReference type="SAM" id="SignalP"/>
    </source>
</evidence>
<feature type="signal peptide" evidence="10">
    <location>
        <begin position="1"/>
        <end position="22"/>
    </location>
</feature>
<evidence type="ECO:0000256" key="2">
    <source>
        <dbReference type="ARBA" id="ARBA00022448"/>
    </source>
</evidence>
<dbReference type="GO" id="GO:0009279">
    <property type="term" value="C:cell outer membrane"/>
    <property type="evidence" value="ECO:0007669"/>
    <property type="project" value="UniProtKB-SubCell"/>
</dbReference>
<keyword evidence="4 8" id="KW-0812">Transmembrane</keyword>
<dbReference type="NCBIfam" id="TIGR04057">
    <property type="entry name" value="SusC_RagA_signa"/>
    <property type="match status" value="1"/>
</dbReference>
<evidence type="ECO:0000256" key="7">
    <source>
        <dbReference type="ARBA" id="ARBA00023237"/>
    </source>
</evidence>
<dbReference type="InterPro" id="IPR039426">
    <property type="entry name" value="TonB-dep_rcpt-like"/>
</dbReference>
<evidence type="ECO:0008006" key="15">
    <source>
        <dbReference type="Google" id="ProtNLM"/>
    </source>
</evidence>